<dbReference type="GO" id="GO:0005886">
    <property type="term" value="C:plasma membrane"/>
    <property type="evidence" value="ECO:0007669"/>
    <property type="project" value="UniProtKB-SubCell"/>
</dbReference>
<evidence type="ECO:0000256" key="17">
    <source>
        <dbReference type="SAM" id="Phobius"/>
    </source>
</evidence>
<dbReference type="PANTHER" id="PTHR44758:SF1">
    <property type="entry name" value="NAD(P) TRANSHYDROGENASE SUBUNIT BETA"/>
    <property type="match status" value="1"/>
</dbReference>
<gene>
    <name evidence="19" type="ORF">GGD50_005728</name>
</gene>
<keyword evidence="10 16" id="KW-1278">Translocase</keyword>
<comment type="subunit">
    <text evidence="15">Complex of an alpha and a beta chain; in Rhodospirillum, the alpha chain seems to be made of two subunits.</text>
</comment>
<evidence type="ECO:0000256" key="2">
    <source>
        <dbReference type="ARBA" id="ARBA00004429"/>
    </source>
</evidence>
<evidence type="ECO:0000256" key="13">
    <source>
        <dbReference type="ARBA" id="ARBA00023136"/>
    </source>
</evidence>
<comment type="similarity">
    <text evidence="3 16">Belongs to the PNT beta subunit family.</text>
</comment>
<comment type="function">
    <text evidence="1 16">The transhydrogenation between NADH and NADP is coupled to respiration and ATP hydrolysis and functions as a proton pump across the membrane.</text>
</comment>
<feature type="transmembrane region" description="Helical" evidence="17">
    <location>
        <begin position="57"/>
        <end position="75"/>
    </location>
</feature>
<protein>
    <recommendedName>
        <fullName evidence="5 16">NAD(P) transhydrogenase subunit beta</fullName>
        <ecNumber evidence="4 16">7.1.1.1</ecNumber>
    </recommendedName>
    <alternativeName>
        <fullName evidence="16">Nicotinamide nucleotide transhydrogenase subunit beta</fullName>
    </alternativeName>
</protein>
<dbReference type="InterPro" id="IPR029035">
    <property type="entry name" value="DHS-like_NAD/FAD-binding_dom"/>
</dbReference>
<feature type="transmembrane region" description="Helical" evidence="17">
    <location>
        <begin position="145"/>
        <end position="167"/>
    </location>
</feature>
<evidence type="ECO:0000256" key="7">
    <source>
        <dbReference type="ARBA" id="ARBA00022519"/>
    </source>
</evidence>
<dbReference type="GO" id="GO:0008750">
    <property type="term" value="F:proton-translocating NAD(P)+ transhydrogenase activity"/>
    <property type="evidence" value="ECO:0007669"/>
    <property type="project" value="UniProtKB-EC"/>
</dbReference>
<dbReference type="InterPro" id="IPR012136">
    <property type="entry name" value="NADH_DH_b"/>
</dbReference>
<dbReference type="EMBL" id="JACHBI010000016">
    <property type="protein sequence ID" value="MBB5577079.1"/>
    <property type="molecule type" value="Genomic_DNA"/>
</dbReference>
<evidence type="ECO:0000259" key="18">
    <source>
        <dbReference type="Pfam" id="PF02233"/>
    </source>
</evidence>
<dbReference type="SUPFAM" id="SSF52467">
    <property type="entry name" value="DHS-like NAD/FAD-binding domain"/>
    <property type="match status" value="1"/>
</dbReference>
<keyword evidence="19" id="KW-0560">Oxidoreductase</keyword>
<keyword evidence="11 17" id="KW-1133">Transmembrane helix</keyword>
<dbReference type="InterPro" id="IPR034300">
    <property type="entry name" value="PNTB-like"/>
</dbReference>
<evidence type="ECO:0000256" key="6">
    <source>
        <dbReference type="ARBA" id="ARBA00022475"/>
    </source>
</evidence>
<proteinExistence type="inferred from homology"/>
<feature type="transmembrane region" description="Helical" evidence="17">
    <location>
        <begin position="6"/>
        <end position="26"/>
    </location>
</feature>
<dbReference type="PIRSF" id="PIRSF000204">
    <property type="entry name" value="PNTB"/>
    <property type="match status" value="1"/>
</dbReference>
<evidence type="ECO:0000256" key="1">
    <source>
        <dbReference type="ARBA" id="ARBA00003943"/>
    </source>
</evidence>
<name>A0A7W8XWW0_9HYPH</name>
<evidence type="ECO:0000313" key="19">
    <source>
        <dbReference type="EMBL" id="MBB5577079.1"/>
    </source>
</evidence>
<accession>A0A7W8XWW0</accession>
<evidence type="ECO:0000256" key="5">
    <source>
        <dbReference type="ARBA" id="ARBA00014581"/>
    </source>
</evidence>
<evidence type="ECO:0000256" key="3">
    <source>
        <dbReference type="ARBA" id="ARBA00007919"/>
    </source>
</evidence>
<evidence type="ECO:0000256" key="11">
    <source>
        <dbReference type="ARBA" id="ARBA00022989"/>
    </source>
</evidence>
<dbReference type="EC" id="7.1.1.1" evidence="4 16"/>
<keyword evidence="12 16" id="KW-0520">NAD</keyword>
<dbReference type="GO" id="GO:0016491">
    <property type="term" value="F:oxidoreductase activity"/>
    <property type="evidence" value="ECO:0007669"/>
    <property type="project" value="UniProtKB-KW"/>
</dbReference>
<evidence type="ECO:0000256" key="10">
    <source>
        <dbReference type="ARBA" id="ARBA00022967"/>
    </source>
</evidence>
<dbReference type="Gene3D" id="3.40.50.1220">
    <property type="entry name" value="TPP-binding domain"/>
    <property type="match status" value="1"/>
</dbReference>
<keyword evidence="20" id="KW-1185">Reference proteome</keyword>
<dbReference type="Proteomes" id="UP000549882">
    <property type="component" value="Unassembled WGS sequence"/>
</dbReference>
<evidence type="ECO:0000256" key="9">
    <source>
        <dbReference type="ARBA" id="ARBA00022857"/>
    </source>
</evidence>
<comment type="subcellular location">
    <subcellularLocation>
        <location evidence="2">Cell inner membrane</location>
        <topology evidence="2">Multi-pass membrane protein</topology>
    </subcellularLocation>
</comment>
<comment type="caution">
    <text evidence="19">The sequence shown here is derived from an EMBL/GenBank/DDBJ whole genome shotgun (WGS) entry which is preliminary data.</text>
</comment>
<keyword evidence="9 16" id="KW-0521">NADP</keyword>
<feature type="domain" description="NADP transhydrogenase beta-like" evidence="18">
    <location>
        <begin position="7"/>
        <end position="473"/>
    </location>
</feature>
<feature type="transmembrane region" description="Helical" evidence="17">
    <location>
        <begin position="87"/>
        <end position="107"/>
    </location>
</feature>
<evidence type="ECO:0000256" key="14">
    <source>
        <dbReference type="ARBA" id="ARBA00048202"/>
    </source>
</evidence>
<evidence type="ECO:0000256" key="4">
    <source>
        <dbReference type="ARBA" id="ARBA00012943"/>
    </source>
</evidence>
<feature type="transmembrane region" description="Helical" evidence="17">
    <location>
        <begin position="256"/>
        <end position="276"/>
    </location>
</feature>
<reference evidence="19 20" key="1">
    <citation type="submission" date="2020-08" db="EMBL/GenBank/DDBJ databases">
        <title>Genomic Encyclopedia of Type Strains, Phase IV (KMG-V): Genome sequencing to study the core and pangenomes of soil and plant-associated prokaryotes.</title>
        <authorList>
            <person name="Whitman W."/>
        </authorList>
    </citation>
    <scope>NUCLEOTIDE SEQUENCE [LARGE SCALE GENOMIC DNA]</scope>
    <source>
        <strain evidence="19 20">SEMIA 4064</strain>
    </source>
</reference>
<evidence type="ECO:0000256" key="16">
    <source>
        <dbReference type="PIRNR" id="PIRNR000204"/>
    </source>
</evidence>
<feature type="transmembrane region" description="Helical" evidence="17">
    <location>
        <begin position="33"/>
        <end position="51"/>
    </location>
</feature>
<dbReference type="Pfam" id="PF02233">
    <property type="entry name" value="PNTB"/>
    <property type="match status" value="1"/>
</dbReference>
<evidence type="ECO:0000256" key="8">
    <source>
        <dbReference type="ARBA" id="ARBA00022692"/>
    </source>
</evidence>
<evidence type="ECO:0000256" key="12">
    <source>
        <dbReference type="ARBA" id="ARBA00023027"/>
    </source>
</evidence>
<evidence type="ECO:0000313" key="20">
    <source>
        <dbReference type="Proteomes" id="UP000549882"/>
    </source>
</evidence>
<feature type="transmembrane region" description="Helical" evidence="17">
    <location>
        <begin position="204"/>
        <end position="225"/>
    </location>
</feature>
<dbReference type="RefSeq" id="WP_107107339.1">
    <property type="nucleotide sequence ID" value="NZ_JACHBI010000016.1"/>
</dbReference>
<evidence type="ECO:0000256" key="15">
    <source>
        <dbReference type="ARBA" id="ARBA00066047"/>
    </source>
</evidence>
<keyword evidence="8 17" id="KW-0812">Transmembrane</keyword>
<dbReference type="FunFam" id="3.40.50.1220:FF:000002">
    <property type="entry name" value="NAD(P) transhydrogenase subunit beta"/>
    <property type="match status" value="1"/>
</dbReference>
<feature type="transmembrane region" description="Helical" evidence="17">
    <location>
        <begin position="232"/>
        <end position="250"/>
    </location>
</feature>
<keyword evidence="6 16" id="KW-1003">Cell membrane</keyword>
<comment type="catalytic activity">
    <reaction evidence="14 16">
        <text>NAD(+) + NADPH + H(+)(in) = NADH + NADP(+) + H(+)(out)</text>
        <dbReference type="Rhea" id="RHEA:47992"/>
        <dbReference type="ChEBI" id="CHEBI:15378"/>
        <dbReference type="ChEBI" id="CHEBI:57540"/>
        <dbReference type="ChEBI" id="CHEBI:57783"/>
        <dbReference type="ChEBI" id="CHEBI:57945"/>
        <dbReference type="ChEBI" id="CHEBI:58349"/>
        <dbReference type="EC" id="7.1.1.1"/>
    </reaction>
</comment>
<feature type="transmembrane region" description="Helical" evidence="17">
    <location>
        <begin position="179"/>
        <end position="198"/>
    </location>
</feature>
<dbReference type="AlphaFoldDB" id="A0A7W8XWW0"/>
<keyword evidence="7 16" id="KW-0997">Cell inner membrane</keyword>
<keyword evidence="13 16" id="KW-0472">Membrane</keyword>
<dbReference type="GO" id="GO:0050661">
    <property type="term" value="F:NADP binding"/>
    <property type="evidence" value="ECO:0007669"/>
    <property type="project" value="InterPro"/>
</dbReference>
<dbReference type="PANTHER" id="PTHR44758">
    <property type="entry name" value="NAD(P) TRANSHYDROGENASE SUBUNIT BETA"/>
    <property type="match status" value="1"/>
</dbReference>
<organism evidence="19 20">
    <name type="scientific">Rhizobium paranaense</name>
    <dbReference type="NCBI Taxonomy" id="1650438"/>
    <lineage>
        <taxon>Bacteria</taxon>
        <taxon>Pseudomonadati</taxon>
        <taxon>Pseudomonadota</taxon>
        <taxon>Alphaproteobacteria</taxon>
        <taxon>Hyphomicrobiales</taxon>
        <taxon>Rhizobiaceae</taxon>
        <taxon>Rhizobium/Agrobacterium group</taxon>
        <taxon>Rhizobium</taxon>
    </lineage>
</organism>
<sequence>MTIGIVSAAYISAAVLFILSLGGLSGQESAKRAVWYGIVGMALAVVATVFGPGVGNWFIILFMIAGGAVLGYYVASRVQMTEMPQLVAALHSFVGLAAVFIGFNAHIEADNIAGMDEAARSALSGFAGILAHKSPVELAIMKVEVFLGVFIGAVTFTGSVVAFGKLAGKVDGKAKKLPGGHFLNAAAAILSLLLLLMYANGAGAWTLIAMTLLAFFIGYHLIMGIGGADMPVVVSMLNSYSGWAAAAIGFTLGNDLLIVTGALVGSSGAILSYIMCKAMNRSFISVILGGFGGTTGPAMEISGEQIAIDADGVASALNDADSVIIVPGYGMAVAQAQQSVSELTRKLRAAGKTVRFAIHPVAGRLPGHMNVLLAEARVPYDIVLEMDEINEDFPSTDVVIVIGSNDIVNPAAQEDPNSPIAGMPVLEVWKAKQVFVSKRGQGTGYSGIENPLFYKDNTRMFYGDAKKSIDQLLPALA</sequence>